<evidence type="ECO:0008006" key="4">
    <source>
        <dbReference type="Google" id="ProtNLM"/>
    </source>
</evidence>
<dbReference type="Proteomes" id="UP000823847">
    <property type="component" value="Unassembled WGS sequence"/>
</dbReference>
<keyword evidence="1" id="KW-0732">Signal</keyword>
<reference evidence="2" key="2">
    <citation type="submission" date="2021-04" db="EMBL/GenBank/DDBJ databases">
        <authorList>
            <person name="Gilroy R."/>
        </authorList>
    </citation>
    <scope>NUCLEOTIDE SEQUENCE</scope>
    <source>
        <strain evidence="2">ChiHecec2B26-12326</strain>
    </source>
</reference>
<comment type="caution">
    <text evidence="2">The sequence shown here is derived from an EMBL/GenBank/DDBJ whole genome shotgun (WGS) entry which is preliminary data.</text>
</comment>
<feature type="signal peptide" evidence="1">
    <location>
        <begin position="1"/>
        <end position="19"/>
    </location>
</feature>
<proteinExistence type="predicted"/>
<dbReference type="AlphaFoldDB" id="A0A9D2BQQ2"/>
<dbReference type="EMBL" id="DXEN01000054">
    <property type="protein sequence ID" value="HIX86366.1"/>
    <property type="molecule type" value="Genomic_DNA"/>
</dbReference>
<protein>
    <recommendedName>
        <fullName evidence="4">Outer membrane protein</fullName>
    </recommendedName>
</protein>
<accession>A0A9D2BQQ2</accession>
<feature type="chain" id="PRO_5039183748" description="Outer membrane protein" evidence="1">
    <location>
        <begin position="20"/>
        <end position="410"/>
    </location>
</feature>
<name>A0A9D2BQQ2_9BACT</name>
<gene>
    <name evidence="2" type="ORF">H9848_07135</name>
</gene>
<evidence type="ECO:0000313" key="3">
    <source>
        <dbReference type="Proteomes" id="UP000823847"/>
    </source>
</evidence>
<reference evidence="2" key="1">
    <citation type="journal article" date="2021" name="PeerJ">
        <title>Extensive microbial diversity within the chicken gut microbiome revealed by metagenomics and culture.</title>
        <authorList>
            <person name="Gilroy R."/>
            <person name="Ravi A."/>
            <person name="Getino M."/>
            <person name="Pursley I."/>
            <person name="Horton D.L."/>
            <person name="Alikhan N.F."/>
            <person name="Baker D."/>
            <person name="Gharbi K."/>
            <person name="Hall N."/>
            <person name="Watson M."/>
            <person name="Adriaenssens E.M."/>
            <person name="Foster-Nyarko E."/>
            <person name="Jarju S."/>
            <person name="Secka A."/>
            <person name="Antonio M."/>
            <person name="Oren A."/>
            <person name="Chaudhuri R.R."/>
            <person name="La Ragione R."/>
            <person name="Hildebrand F."/>
            <person name="Pallen M.J."/>
        </authorList>
    </citation>
    <scope>NUCLEOTIDE SEQUENCE</scope>
    <source>
        <strain evidence="2">ChiHecec2B26-12326</strain>
    </source>
</reference>
<sequence>MRRFLWPLAALLASTMAMAQKPDFSYTFYGFVRGDLFYNTRANQAPIDGNFYLYPLDREPDADGNDLNATPNGSFYTFTTRLGLDIAGPRVGKASSSAKIEVDFGGFTGNHYLLRIRQAYAALDWAGRHEVLAGVTWHPLFGDVVPDVLNLSTGAPFQPFNRSPQIRYRFRPAPALRLTAAAVWQLQYLSNGPEGASEDYIKNSLVPEFYLGAEVAPAEGLTYGADAHLISLKPRVEATADGVTRRVDERMTTYTLGAHARLKRGEWMVAAKTFLASGLDHLAMLGGFGARSEDAATGRRDYTPFRHSTSWLNVTYGTRWKTALFLGYSKNLGTDDALIDREQVYGMGLDIDQLITCNVNISYNLPHWQLGVEYCPSTAFYGTTELATGRARHTRAVTNHRVLALLMYYF</sequence>
<dbReference type="SUPFAM" id="SSF56935">
    <property type="entry name" value="Porins"/>
    <property type="match status" value="1"/>
</dbReference>
<evidence type="ECO:0000313" key="2">
    <source>
        <dbReference type="EMBL" id="HIX86366.1"/>
    </source>
</evidence>
<evidence type="ECO:0000256" key="1">
    <source>
        <dbReference type="SAM" id="SignalP"/>
    </source>
</evidence>
<organism evidence="2 3">
    <name type="scientific">Candidatus Parabacteroides intestinigallinarum</name>
    <dbReference type="NCBI Taxonomy" id="2838722"/>
    <lineage>
        <taxon>Bacteria</taxon>
        <taxon>Pseudomonadati</taxon>
        <taxon>Bacteroidota</taxon>
        <taxon>Bacteroidia</taxon>
        <taxon>Bacteroidales</taxon>
        <taxon>Tannerellaceae</taxon>
        <taxon>Parabacteroides</taxon>
    </lineage>
</organism>